<dbReference type="AlphaFoldDB" id="Q83GN5"/>
<evidence type="ECO:0000256" key="1">
    <source>
        <dbReference type="ARBA" id="ARBA00022490"/>
    </source>
</evidence>
<evidence type="ECO:0000313" key="16">
    <source>
        <dbReference type="Proteomes" id="UP000002200"/>
    </source>
</evidence>
<dbReference type="InterPro" id="IPR035911">
    <property type="entry name" value="MurE/MurF_N"/>
</dbReference>
<dbReference type="InterPro" id="IPR036565">
    <property type="entry name" value="Mur-like_cat_sf"/>
</dbReference>
<sequence>MLIRRADIQRVTGGILHNTSLSESLLPINGRLKIDSRNISQGDIFVAHTGTKFDGHEFLYQAKQSGASLAIVTRVQEIDLPQLLVGNVTEAMHAIAGFKLCLSRDTITVIGITGSNGKTTTKSVLAYVLSKFGNTVATHGNQNNEIGFPITVSRIEPLTKYLVLEYGAFKPGDIDCLKKIAVPDIAVLLSAGHAHVEKSGSLESVCSMKAELARDLPEGSKVLLNYDDPRIARLSVGNRYYFGTDKRAHFRASHVETNIIKTRFIVTYQKGSVEVETKLIGKHQVSNVLAALSTLVLLGFDAEVCARYISEVNPIDGRMQYIPLGDFSIIHDAYNASFESVKCALDSLVVLGSLAKRRIAVLGRIHDMGELAQDVYRQLVKQFLDTDINLLVIVSEKQMYLIAKELAKGVPNKEIVWFEDLETAKHEIFDLFSPGDIVLFKASNAENFSSLVESVKHKAGKFAG</sequence>
<feature type="binding site" evidence="10">
    <location>
        <begin position="114"/>
        <end position="120"/>
    </location>
    <ligand>
        <name>ATP</name>
        <dbReference type="ChEBI" id="CHEBI:30616"/>
    </ligand>
</feature>
<dbReference type="GO" id="GO:0005524">
    <property type="term" value="F:ATP binding"/>
    <property type="evidence" value="ECO:0007669"/>
    <property type="project" value="UniProtKB-UniRule"/>
</dbReference>
<comment type="similarity">
    <text evidence="10">Belongs to the MurCDEF family. MurF subfamily.</text>
</comment>
<dbReference type="GO" id="GO:0051301">
    <property type="term" value="P:cell division"/>
    <property type="evidence" value="ECO:0007669"/>
    <property type="project" value="UniProtKB-KW"/>
</dbReference>
<evidence type="ECO:0000256" key="5">
    <source>
        <dbReference type="ARBA" id="ARBA00022840"/>
    </source>
</evidence>
<dbReference type="SUPFAM" id="SSF53244">
    <property type="entry name" value="MurD-like peptide ligases, peptide-binding domain"/>
    <property type="match status" value="1"/>
</dbReference>
<keyword evidence="7 10" id="KW-0573">Peptidoglycan synthesis</keyword>
<dbReference type="GO" id="GO:0008360">
    <property type="term" value="P:regulation of cell shape"/>
    <property type="evidence" value="ECO:0007669"/>
    <property type="project" value="UniProtKB-KW"/>
</dbReference>
<accession>Q83GN5</accession>
<keyword evidence="9 10" id="KW-0961">Cell wall biogenesis/degradation</keyword>
<keyword evidence="1 10" id="KW-0963">Cytoplasm</keyword>
<feature type="domain" description="Mur ligase C-terminal" evidence="13">
    <location>
        <begin position="317"/>
        <end position="443"/>
    </location>
</feature>
<keyword evidence="4 10" id="KW-0547">Nucleotide-binding</keyword>
<dbReference type="Pfam" id="PF01225">
    <property type="entry name" value="Mur_ligase"/>
    <property type="match status" value="1"/>
</dbReference>
<feature type="domain" description="Mur ligase N-terminal catalytic" evidence="12">
    <location>
        <begin position="32"/>
        <end position="84"/>
    </location>
</feature>
<evidence type="ECO:0000259" key="12">
    <source>
        <dbReference type="Pfam" id="PF01225"/>
    </source>
</evidence>
<dbReference type="GO" id="GO:0047480">
    <property type="term" value="F:UDP-N-acetylmuramoyl-tripeptide-D-alanyl-D-alanine ligase activity"/>
    <property type="evidence" value="ECO:0007669"/>
    <property type="project" value="UniProtKB-UniRule"/>
</dbReference>
<comment type="function">
    <text evidence="10 11">Involved in cell wall formation. Catalyzes the final step in the synthesis of UDP-N-acetylmuramoyl-pentapeptide, the precursor of murein.</text>
</comment>
<protein>
    <recommendedName>
        <fullName evidence="10 11">UDP-N-acetylmuramoyl-tripeptide--D-alanyl-D-alanine ligase</fullName>
        <ecNumber evidence="10 11">6.3.2.10</ecNumber>
    </recommendedName>
    <alternativeName>
        <fullName evidence="10">D-alanyl-D-alanine-adding enzyme</fullName>
    </alternativeName>
</protein>
<name>Q83GN5_TROWT</name>
<dbReference type="Gene3D" id="3.40.1390.10">
    <property type="entry name" value="MurE/MurF, N-terminal domain"/>
    <property type="match status" value="1"/>
</dbReference>
<evidence type="ECO:0000256" key="2">
    <source>
        <dbReference type="ARBA" id="ARBA00022598"/>
    </source>
</evidence>
<evidence type="ECO:0000256" key="9">
    <source>
        <dbReference type="ARBA" id="ARBA00023316"/>
    </source>
</evidence>
<evidence type="ECO:0000256" key="10">
    <source>
        <dbReference type="HAMAP-Rule" id="MF_02019"/>
    </source>
</evidence>
<reference evidence="15 16" key="1">
    <citation type="journal article" date="2003" name="Genome Res.">
        <title>Tropheryma whipplei twist: a human pathogenic Actinobacteria with a reduced genome.</title>
        <authorList>
            <person name="Raoult D."/>
            <person name="Ogata H."/>
            <person name="Audic S."/>
            <person name="Robert C."/>
            <person name="Suhre K."/>
            <person name="Drancourt M."/>
            <person name="Claverie J.-M."/>
        </authorList>
    </citation>
    <scope>NUCLEOTIDE SEQUENCE [LARGE SCALE GENOMIC DNA]</scope>
    <source>
        <strain evidence="15 16">Twist</strain>
    </source>
</reference>
<proteinExistence type="inferred from homology"/>
<comment type="catalytic activity">
    <reaction evidence="10 11">
        <text>D-alanyl-D-alanine + UDP-N-acetyl-alpha-D-muramoyl-L-alanyl-gamma-D-glutamyl-meso-2,6-diaminopimelate + ATP = UDP-N-acetyl-alpha-D-muramoyl-L-alanyl-gamma-D-glutamyl-meso-2,6-diaminopimeloyl-D-alanyl-D-alanine + ADP + phosphate + H(+)</text>
        <dbReference type="Rhea" id="RHEA:28374"/>
        <dbReference type="ChEBI" id="CHEBI:15378"/>
        <dbReference type="ChEBI" id="CHEBI:30616"/>
        <dbReference type="ChEBI" id="CHEBI:43474"/>
        <dbReference type="ChEBI" id="CHEBI:57822"/>
        <dbReference type="ChEBI" id="CHEBI:61386"/>
        <dbReference type="ChEBI" id="CHEBI:83905"/>
        <dbReference type="ChEBI" id="CHEBI:456216"/>
        <dbReference type="EC" id="6.3.2.10"/>
    </reaction>
</comment>
<evidence type="ECO:0000259" key="14">
    <source>
        <dbReference type="Pfam" id="PF08245"/>
    </source>
</evidence>
<dbReference type="InterPro" id="IPR005863">
    <property type="entry name" value="UDP-N-AcMur_synth"/>
</dbReference>
<comment type="pathway">
    <text evidence="10 11">Cell wall biogenesis; peptidoglycan biosynthesis.</text>
</comment>
<dbReference type="PANTHER" id="PTHR43024">
    <property type="entry name" value="UDP-N-ACETYLMURAMOYL-TRIPEPTIDE--D-ALANYL-D-ALANINE LIGASE"/>
    <property type="match status" value="1"/>
</dbReference>
<dbReference type="InterPro" id="IPR036615">
    <property type="entry name" value="Mur_ligase_C_dom_sf"/>
</dbReference>
<keyword evidence="6 10" id="KW-0133">Cell shape</keyword>
<dbReference type="HAMAP" id="MF_02019">
    <property type="entry name" value="MurF"/>
    <property type="match status" value="1"/>
</dbReference>
<evidence type="ECO:0000256" key="6">
    <source>
        <dbReference type="ARBA" id="ARBA00022960"/>
    </source>
</evidence>
<evidence type="ECO:0000256" key="7">
    <source>
        <dbReference type="ARBA" id="ARBA00022984"/>
    </source>
</evidence>
<dbReference type="GO" id="GO:0009252">
    <property type="term" value="P:peptidoglycan biosynthetic process"/>
    <property type="evidence" value="ECO:0007669"/>
    <property type="project" value="UniProtKB-UniRule"/>
</dbReference>
<dbReference type="HOGENOM" id="CLU_031507_0_0_11"/>
<evidence type="ECO:0000256" key="11">
    <source>
        <dbReference type="RuleBase" id="RU004136"/>
    </source>
</evidence>
<keyword evidence="2 10" id="KW-0436">Ligase</keyword>
<gene>
    <name evidence="10 15" type="primary">murF</name>
    <name evidence="15" type="ordered locus">TWT_223</name>
</gene>
<dbReference type="KEGG" id="twh:TWT_223"/>
<feature type="domain" description="Mur ligase central" evidence="14">
    <location>
        <begin position="112"/>
        <end position="293"/>
    </location>
</feature>
<keyword evidence="5 10" id="KW-0067">ATP-binding</keyword>
<evidence type="ECO:0000259" key="13">
    <source>
        <dbReference type="Pfam" id="PF02875"/>
    </source>
</evidence>
<evidence type="ECO:0000256" key="8">
    <source>
        <dbReference type="ARBA" id="ARBA00023306"/>
    </source>
</evidence>
<organism evidence="15 16">
    <name type="scientific">Tropheryma whipplei (strain Twist)</name>
    <name type="common">Whipple's bacillus</name>
    <dbReference type="NCBI Taxonomy" id="203267"/>
    <lineage>
        <taxon>Bacteria</taxon>
        <taxon>Bacillati</taxon>
        <taxon>Actinomycetota</taxon>
        <taxon>Actinomycetes</taxon>
        <taxon>Micrococcales</taxon>
        <taxon>Tropherymataceae</taxon>
        <taxon>Tropheryma</taxon>
    </lineage>
</organism>
<dbReference type="OrthoDB" id="9800958at2"/>
<comment type="subcellular location">
    <subcellularLocation>
        <location evidence="10 11">Cytoplasm</location>
    </subcellularLocation>
</comment>
<evidence type="ECO:0000256" key="4">
    <source>
        <dbReference type="ARBA" id="ARBA00022741"/>
    </source>
</evidence>
<dbReference type="GO" id="GO:0071555">
    <property type="term" value="P:cell wall organization"/>
    <property type="evidence" value="ECO:0007669"/>
    <property type="project" value="UniProtKB-KW"/>
</dbReference>
<dbReference type="STRING" id="203267.TWT_223"/>
<dbReference type="PANTHER" id="PTHR43024:SF1">
    <property type="entry name" value="UDP-N-ACETYLMURAMOYL-TRIPEPTIDE--D-ALANYL-D-ALANINE LIGASE"/>
    <property type="match status" value="1"/>
</dbReference>
<dbReference type="NCBIfam" id="TIGR01143">
    <property type="entry name" value="murF"/>
    <property type="match status" value="1"/>
</dbReference>
<dbReference type="InterPro" id="IPR051046">
    <property type="entry name" value="MurCDEF_CellWall_CoF430Synth"/>
</dbReference>
<dbReference type="UniPathway" id="UPA00219"/>
<dbReference type="eggNOG" id="COG0770">
    <property type="taxonomic scope" value="Bacteria"/>
</dbReference>
<dbReference type="Gene3D" id="3.90.190.20">
    <property type="entry name" value="Mur ligase, C-terminal domain"/>
    <property type="match status" value="1"/>
</dbReference>
<dbReference type="InterPro" id="IPR013221">
    <property type="entry name" value="Mur_ligase_cen"/>
</dbReference>
<dbReference type="InterPro" id="IPR000713">
    <property type="entry name" value="Mur_ligase_N"/>
</dbReference>
<evidence type="ECO:0000256" key="3">
    <source>
        <dbReference type="ARBA" id="ARBA00022618"/>
    </source>
</evidence>
<dbReference type="EMBL" id="AE014184">
    <property type="protein sequence ID" value="AAO44320.1"/>
    <property type="molecule type" value="Genomic_DNA"/>
</dbReference>
<dbReference type="Pfam" id="PF08245">
    <property type="entry name" value="Mur_ligase_M"/>
    <property type="match status" value="1"/>
</dbReference>
<evidence type="ECO:0000313" key="15">
    <source>
        <dbReference type="EMBL" id="AAO44320.1"/>
    </source>
</evidence>
<dbReference type="GO" id="GO:0005737">
    <property type="term" value="C:cytoplasm"/>
    <property type="evidence" value="ECO:0007669"/>
    <property type="project" value="UniProtKB-SubCell"/>
</dbReference>
<dbReference type="InterPro" id="IPR004101">
    <property type="entry name" value="Mur_ligase_C"/>
</dbReference>
<keyword evidence="3 10" id="KW-0132">Cell division</keyword>
<dbReference type="GeneID" id="67388326"/>
<dbReference type="Proteomes" id="UP000002200">
    <property type="component" value="Chromosome"/>
</dbReference>
<keyword evidence="8 10" id="KW-0131">Cell cycle</keyword>
<dbReference type="Pfam" id="PF02875">
    <property type="entry name" value="Mur_ligase_C"/>
    <property type="match status" value="1"/>
</dbReference>
<dbReference type="SUPFAM" id="SSF53623">
    <property type="entry name" value="MurD-like peptide ligases, catalytic domain"/>
    <property type="match status" value="1"/>
</dbReference>
<dbReference type="Gene3D" id="3.40.1190.10">
    <property type="entry name" value="Mur-like, catalytic domain"/>
    <property type="match status" value="1"/>
</dbReference>
<dbReference type="EC" id="6.3.2.10" evidence="10 11"/>
<keyword evidence="16" id="KW-1185">Reference proteome</keyword>
<dbReference type="RefSeq" id="WP_011096493.1">
    <property type="nucleotide sequence ID" value="NC_004572.3"/>
</dbReference>
<dbReference type="GO" id="GO:0008766">
    <property type="term" value="F:UDP-N-acetylmuramoylalanyl-D-glutamyl-2,6-diaminopimelate-D-alanyl-D-alanine ligase activity"/>
    <property type="evidence" value="ECO:0007669"/>
    <property type="project" value="RHEA"/>
</dbReference>
<dbReference type="SUPFAM" id="SSF63418">
    <property type="entry name" value="MurE/MurF N-terminal domain"/>
    <property type="match status" value="1"/>
</dbReference>